<dbReference type="EMBL" id="UWPJ01000047">
    <property type="protein sequence ID" value="VCU72620.1"/>
    <property type="molecule type" value="Genomic_DNA"/>
</dbReference>
<dbReference type="RefSeq" id="WP_124082261.1">
    <property type="nucleotide sequence ID" value="NZ_UWPJ01000047.1"/>
</dbReference>
<proteinExistence type="predicted"/>
<keyword evidence="2" id="KW-0732">Signal</keyword>
<protein>
    <recommendedName>
        <fullName evidence="5">Lipoprotein</fullName>
    </recommendedName>
</protein>
<feature type="compositionally biased region" description="Polar residues" evidence="1">
    <location>
        <begin position="174"/>
        <end position="184"/>
    </location>
</feature>
<evidence type="ECO:0000313" key="4">
    <source>
        <dbReference type="Proteomes" id="UP000277294"/>
    </source>
</evidence>
<name>A0A3P4BAG7_9BURK</name>
<evidence type="ECO:0000256" key="2">
    <source>
        <dbReference type="SAM" id="SignalP"/>
    </source>
</evidence>
<evidence type="ECO:0000256" key="1">
    <source>
        <dbReference type="SAM" id="MobiDB-lite"/>
    </source>
</evidence>
<dbReference type="OrthoDB" id="8687003at2"/>
<dbReference type="AlphaFoldDB" id="A0A3P4BAG7"/>
<evidence type="ECO:0000313" key="3">
    <source>
        <dbReference type="EMBL" id="VCU72620.1"/>
    </source>
</evidence>
<keyword evidence="4" id="KW-1185">Reference proteome</keyword>
<sequence>MACPRILSQAAPRAALLLAAALALPACAHDAASTAPAGKARDAFVAQRGKPGSPVHVSIRVPAAPLAVGATRVGLALEAVPGVTEVGLSYRTEGALRVEAEAPARVVLDGQRKAVVEVPVTILANGVHYLHVYTDANGRQGAISIRLDASRPTSAKAKTSAPSTQSGGFILLPTQENRSGGSAR</sequence>
<evidence type="ECO:0008006" key="5">
    <source>
        <dbReference type="Google" id="ProtNLM"/>
    </source>
</evidence>
<organism evidence="3 4">
    <name type="scientific">Pigmentiphaga humi</name>
    <dbReference type="NCBI Taxonomy" id="2478468"/>
    <lineage>
        <taxon>Bacteria</taxon>
        <taxon>Pseudomonadati</taxon>
        <taxon>Pseudomonadota</taxon>
        <taxon>Betaproteobacteria</taxon>
        <taxon>Burkholderiales</taxon>
        <taxon>Alcaligenaceae</taxon>
        <taxon>Pigmentiphaga</taxon>
    </lineage>
</organism>
<feature type="compositionally biased region" description="Polar residues" evidence="1">
    <location>
        <begin position="151"/>
        <end position="167"/>
    </location>
</feature>
<feature type="region of interest" description="Disordered" evidence="1">
    <location>
        <begin position="150"/>
        <end position="184"/>
    </location>
</feature>
<feature type="chain" id="PRO_5017988336" description="Lipoprotein" evidence="2">
    <location>
        <begin position="29"/>
        <end position="184"/>
    </location>
</feature>
<dbReference type="Proteomes" id="UP000277294">
    <property type="component" value="Unassembled WGS sequence"/>
</dbReference>
<reference evidence="3 4" key="1">
    <citation type="submission" date="2018-10" db="EMBL/GenBank/DDBJ databases">
        <authorList>
            <person name="Criscuolo A."/>
        </authorList>
    </citation>
    <scope>NUCLEOTIDE SEQUENCE [LARGE SCALE GENOMIC DNA]</scope>
    <source>
        <strain evidence="3">DnA1</strain>
    </source>
</reference>
<gene>
    <name evidence="3" type="ORF">PIGHUM_04722</name>
</gene>
<feature type="signal peptide" evidence="2">
    <location>
        <begin position="1"/>
        <end position="28"/>
    </location>
</feature>
<accession>A0A3P4BAG7</accession>